<dbReference type="GO" id="GO:0034066">
    <property type="term" value="C:Ric1-Rgp1 guanyl-nucleotide exchange factor complex"/>
    <property type="evidence" value="ECO:0007669"/>
    <property type="project" value="InterPro"/>
</dbReference>
<organism evidence="5 6">
    <name type="scientific">Calocera cornea HHB12733</name>
    <dbReference type="NCBI Taxonomy" id="1353952"/>
    <lineage>
        <taxon>Eukaryota</taxon>
        <taxon>Fungi</taxon>
        <taxon>Dikarya</taxon>
        <taxon>Basidiomycota</taxon>
        <taxon>Agaricomycotina</taxon>
        <taxon>Dacrymycetes</taxon>
        <taxon>Dacrymycetales</taxon>
        <taxon>Dacrymycetaceae</taxon>
        <taxon>Calocera</taxon>
    </lineage>
</organism>
<dbReference type="GO" id="GO:0042147">
    <property type="term" value="P:retrograde transport, endosome to Golgi"/>
    <property type="evidence" value="ECO:0007669"/>
    <property type="project" value="TreeGrafter"/>
</dbReference>
<dbReference type="InterPro" id="IPR015943">
    <property type="entry name" value="WD40/YVTN_repeat-like_dom_sf"/>
</dbReference>
<dbReference type="InterPro" id="IPR040096">
    <property type="entry name" value="Ric1"/>
</dbReference>
<dbReference type="SUPFAM" id="SSF82171">
    <property type="entry name" value="DPP6 N-terminal domain-like"/>
    <property type="match status" value="2"/>
</dbReference>
<keyword evidence="2" id="KW-0472">Membrane</keyword>
<dbReference type="GO" id="GO:0006886">
    <property type="term" value="P:intracellular protein transport"/>
    <property type="evidence" value="ECO:0007669"/>
    <property type="project" value="InterPro"/>
</dbReference>
<dbReference type="GO" id="GO:0000139">
    <property type="term" value="C:Golgi membrane"/>
    <property type="evidence" value="ECO:0007669"/>
    <property type="project" value="TreeGrafter"/>
</dbReference>
<dbReference type="Gene3D" id="2.130.10.10">
    <property type="entry name" value="YVTN repeat-like/Quinoprotein amine dehydrogenase"/>
    <property type="match status" value="1"/>
</dbReference>
<evidence type="ECO:0000313" key="5">
    <source>
        <dbReference type="EMBL" id="KZT57891.1"/>
    </source>
</evidence>
<feature type="domain" description="RIC1 C-terminal alpha solenoid region" evidence="4">
    <location>
        <begin position="872"/>
        <end position="1053"/>
    </location>
</feature>
<gene>
    <name evidence="5" type="ORF">CALCODRAFT_482752</name>
</gene>
<feature type="region of interest" description="Disordered" evidence="3">
    <location>
        <begin position="255"/>
        <end position="294"/>
    </location>
</feature>
<feature type="compositionally biased region" description="Basic and acidic residues" evidence="3">
    <location>
        <begin position="265"/>
        <end position="294"/>
    </location>
</feature>
<proteinExistence type="predicted"/>
<dbReference type="FunCoup" id="A0A165GCB3">
    <property type="interactions" value="119"/>
</dbReference>
<keyword evidence="6" id="KW-1185">Reference proteome</keyword>
<protein>
    <submittedName>
        <fullName evidence="5">RIC1-domain-containing protein</fullName>
    </submittedName>
</protein>
<evidence type="ECO:0000256" key="3">
    <source>
        <dbReference type="SAM" id="MobiDB-lite"/>
    </source>
</evidence>
<dbReference type="AlphaFoldDB" id="A0A165GCB3"/>
<feature type="region of interest" description="Disordered" evidence="3">
    <location>
        <begin position="171"/>
        <end position="196"/>
    </location>
</feature>
<dbReference type="Proteomes" id="UP000076842">
    <property type="component" value="Unassembled WGS sequence"/>
</dbReference>
<feature type="region of interest" description="Disordered" evidence="3">
    <location>
        <begin position="1104"/>
        <end position="1133"/>
    </location>
</feature>
<dbReference type="STRING" id="1353952.A0A165GCB3"/>
<sequence>MYWPTSTAKVLTPTLTLPLADPSHPDPIVHSALNTRKTLFFTLTARSISVWRVRPSVVLAELRRSDEEVNLHGPAIWAGWSPDGRRIVVQTTESHLVLLSLLYGQAPPAYQMPSMPNSASKHFSPAPGEGGTIQSVEIGIEGVVNLEGGLLCAAVTNSRIFFSTLSPPSVQSIPFPSPPSGDYEGEEEMHEHEQEVADRHEVWLLEDMPWLDRPVFEEDIKGEPEVPEVEDHEQLDMPQQHEDVFLEDVEELEEPHVNGNNGHGNRAEDPFSNGDDHEGHEHGEEQEASPERGTDMLGEYALTVVKMSYWRRHNTWGWIMSDGSAYYVRMGEHAKSRHSQETASEAAPSFHGIRIPLPPLVGTPLTATTSAVHAITTLAPNFKFSTLFVGTSTGKLFLLPLPPSSNPSPTYFSHVRQLSKDSLNHKGRIRCADWTGDGYAIAVGWEGGWGVWSVGGRELGGAGGVKAVTTADRYITGVDELFWSMGNTELFMFAPSGPLSPSDQIFVLPFIKSAVTGQQAPENARYAFLHMDDRVLVYRGADQPDMSVINPESDVWQHIKVPPSYLATNWPIRYASISADGRLIAVAGRRGLVHYSSASGRWKIFLDEAQEQAFMVRGGLIWFHHVLVAATEGESSYQVRLYSRDTDLSNYNVLHVEEFLSPVLNLSLIDNSLLVYTADNNLFHFLIVPTRDTIQLHLCGSISFNGVINTPTAVRGMSWMIPAVQKQLGDPTDDLIVATVIMLIGGKLVLLRPRRAGSDEVRYDMQILSDCIEFCWTQLRGVGALENSLWAFDGSGLRVWLDALTIEGVEVDDEKDAYESVKESVHIPLDSYPVSVLTDKGVIIGVEPEFTIRENLPYAMFKIVTTSHLFIQHVLRFHLEQNQLEDAVEFGQYFESLVYFSHALEILLHDVLEDEDSGRVRNGRVVLDTEENPGPLLPRVVEFLDYFDDALEVVVGVARKTEMTRWQTLFDTVGNPRTLFEKCLSGKRLQTAASYLLVLHTLEQLDESHADVIRLLKAAVTAADDSLCGELLRFLRSIDDTGTALAQAAREAGLLEDGADSQVIESPMTRLASSKLAPVPEAAKRKAQVVAGLGFLPGTFEEKPEIALPKQGDIDSADQNTGNTEDTSFPQPH</sequence>
<dbReference type="OrthoDB" id="67540at2759"/>
<dbReference type="InterPro" id="IPR009771">
    <property type="entry name" value="RIC1_C"/>
</dbReference>
<dbReference type="Pfam" id="PF07064">
    <property type="entry name" value="RIC1"/>
    <property type="match status" value="1"/>
</dbReference>
<evidence type="ECO:0000256" key="1">
    <source>
        <dbReference type="ARBA" id="ARBA00004370"/>
    </source>
</evidence>
<dbReference type="InParanoid" id="A0A165GCB3"/>
<dbReference type="PANTHER" id="PTHR22746">
    <property type="entry name" value="RAB6A-GEF COMPLEX PARTNER PROTEIN 1"/>
    <property type="match status" value="1"/>
</dbReference>
<reference evidence="5 6" key="1">
    <citation type="journal article" date="2016" name="Mol. Biol. Evol.">
        <title>Comparative Genomics of Early-Diverging Mushroom-Forming Fungi Provides Insights into the Origins of Lignocellulose Decay Capabilities.</title>
        <authorList>
            <person name="Nagy L.G."/>
            <person name="Riley R."/>
            <person name="Tritt A."/>
            <person name="Adam C."/>
            <person name="Daum C."/>
            <person name="Floudas D."/>
            <person name="Sun H."/>
            <person name="Yadav J.S."/>
            <person name="Pangilinan J."/>
            <person name="Larsson K.H."/>
            <person name="Matsuura K."/>
            <person name="Barry K."/>
            <person name="Labutti K."/>
            <person name="Kuo R."/>
            <person name="Ohm R.A."/>
            <person name="Bhattacharya S.S."/>
            <person name="Shirouzu T."/>
            <person name="Yoshinaga Y."/>
            <person name="Martin F.M."/>
            <person name="Grigoriev I.V."/>
            <person name="Hibbett D.S."/>
        </authorList>
    </citation>
    <scope>NUCLEOTIDE SEQUENCE [LARGE SCALE GENOMIC DNA]</scope>
    <source>
        <strain evidence="5 6">HHB12733</strain>
    </source>
</reference>
<name>A0A165GCB3_9BASI</name>
<comment type="subcellular location">
    <subcellularLocation>
        <location evidence="1">Membrane</location>
    </subcellularLocation>
</comment>
<evidence type="ECO:0000259" key="4">
    <source>
        <dbReference type="Pfam" id="PF07064"/>
    </source>
</evidence>
<evidence type="ECO:0000313" key="6">
    <source>
        <dbReference type="Proteomes" id="UP000076842"/>
    </source>
</evidence>
<feature type="compositionally biased region" description="Polar residues" evidence="3">
    <location>
        <begin position="1117"/>
        <end position="1133"/>
    </location>
</feature>
<dbReference type="Pfam" id="PF25440">
    <property type="entry name" value="Beta-prop_RIC1_2nd"/>
    <property type="match status" value="1"/>
</dbReference>
<evidence type="ECO:0000256" key="2">
    <source>
        <dbReference type="ARBA" id="ARBA00023136"/>
    </source>
</evidence>
<dbReference type="EMBL" id="KV423957">
    <property type="protein sequence ID" value="KZT57891.1"/>
    <property type="molecule type" value="Genomic_DNA"/>
</dbReference>
<accession>A0A165GCB3</accession>
<dbReference type="PANTHER" id="PTHR22746:SF10">
    <property type="entry name" value="GUANINE NUCLEOTIDE EXCHANGE FACTOR SUBUNIT RIC1"/>
    <property type="match status" value="1"/>
</dbReference>
<dbReference type="GO" id="GO:0005829">
    <property type="term" value="C:cytosol"/>
    <property type="evidence" value="ECO:0007669"/>
    <property type="project" value="TreeGrafter"/>
</dbReference>